<dbReference type="EMBL" id="CCKQ01012100">
    <property type="protein sequence ID" value="CDW83705.1"/>
    <property type="molecule type" value="Genomic_DNA"/>
</dbReference>
<feature type="site" description="Important for catalytic activity" evidence="8">
    <location>
        <position position="396"/>
    </location>
</feature>
<dbReference type="PROSITE" id="PS00728">
    <property type="entry name" value="AP_NUCLEASE_F1_3"/>
    <property type="match status" value="1"/>
</dbReference>
<dbReference type="FunCoup" id="A0A078AMT7">
    <property type="interactions" value="19"/>
</dbReference>
<feature type="compositionally biased region" description="Low complexity" evidence="10">
    <location>
        <begin position="100"/>
        <end position="120"/>
    </location>
</feature>
<gene>
    <name evidence="12" type="primary">Contig8595.g9168</name>
    <name evidence="12" type="ORF">STYLEM_12753</name>
</gene>
<dbReference type="GO" id="GO:0003906">
    <property type="term" value="F:DNA-(apurinic or apyrimidinic site) endonuclease activity"/>
    <property type="evidence" value="ECO:0007669"/>
    <property type="project" value="TreeGrafter"/>
</dbReference>
<dbReference type="GO" id="GO:0046872">
    <property type="term" value="F:metal ion binding"/>
    <property type="evidence" value="ECO:0007669"/>
    <property type="project" value="UniProtKB-KW"/>
</dbReference>
<reference evidence="12 13" key="1">
    <citation type="submission" date="2014-06" db="EMBL/GenBank/DDBJ databases">
        <authorList>
            <person name="Swart Estienne"/>
        </authorList>
    </citation>
    <scope>NUCLEOTIDE SEQUENCE [LARGE SCALE GENOMIC DNA]</scope>
    <source>
        <strain evidence="12 13">130c</strain>
    </source>
</reference>
<dbReference type="InParanoid" id="A0A078AMT7"/>
<proteinExistence type="inferred from homology"/>
<dbReference type="GO" id="GO:0003677">
    <property type="term" value="F:DNA binding"/>
    <property type="evidence" value="ECO:0007669"/>
    <property type="project" value="InterPro"/>
</dbReference>
<dbReference type="NCBIfam" id="TIGR00633">
    <property type="entry name" value="xth"/>
    <property type="match status" value="1"/>
</dbReference>
<feature type="region of interest" description="Disordered" evidence="10">
    <location>
        <begin position="30"/>
        <end position="76"/>
    </location>
</feature>
<feature type="active site" description="Proton acceptor" evidence="6">
    <location>
        <position position="422"/>
    </location>
</feature>
<feature type="active site" evidence="6">
    <location>
        <position position="284"/>
    </location>
</feature>
<feature type="active site" description="Proton donor/acceptor" evidence="6">
    <location>
        <position position="325"/>
    </location>
</feature>
<dbReference type="Gene3D" id="3.60.10.10">
    <property type="entry name" value="Endonuclease/exonuclease/phosphatase"/>
    <property type="match status" value="1"/>
</dbReference>
<feature type="site" description="Interaction with DNA substrate" evidence="8">
    <location>
        <position position="422"/>
    </location>
</feature>
<feature type="binding site" evidence="7">
    <location>
        <position position="422"/>
    </location>
    <ligand>
        <name>Mg(2+)</name>
        <dbReference type="ChEBI" id="CHEBI:18420"/>
        <label>1</label>
    </ligand>
</feature>
<feature type="compositionally biased region" description="Low complexity" evidence="10">
    <location>
        <begin position="65"/>
        <end position="76"/>
    </location>
</feature>
<dbReference type="InterPro" id="IPR004808">
    <property type="entry name" value="AP_endonuc_1"/>
</dbReference>
<dbReference type="PANTHER" id="PTHR22748:SF6">
    <property type="entry name" value="DNA-(APURINIC OR APYRIMIDINIC SITE) ENDONUCLEASE"/>
    <property type="match status" value="1"/>
</dbReference>
<feature type="binding site" evidence="7">
    <location>
        <position position="206"/>
    </location>
    <ligand>
        <name>Mg(2+)</name>
        <dbReference type="ChEBI" id="CHEBI:18420"/>
        <label>1</label>
    </ligand>
</feature>
<feature type="binding site" evidence="7">
    <location>
        <position position="421"/>
    </location>
    <ligand>
        <name>Mg(2+)</name>
        <dbReference type="ChEBI" id="CHEBI:18420"/>
        <label>1</label>
    </ligand>
</feature>
<keyword evidence="9" id="KW-0234">DNA repair</keyword>
<dbReference type="CDD" id="cd09087">
    <property type="entry name" value="Ape1-like_AP-endo"/>
    <property type="match status" value="1"/>
</dbReference>
<evidence type="ECO:0000256" key="7">
    <source>
        <dbReference type="PIRSR" id="PIRSR604808-2"/>
    </source>
</evidence>
<dbReference type="OrthoDB" id="498125at2759"/>
<dbReference type="Pfam" id="PF03372">
    <property type="entry name" value="Exo_endo_phos"/>
    <property type="match status" value="1"/>
</dbReference>
<evidence type="ECO:0000256" key="10">
    <source>
        <dbReference type="SAM" id="MobiDB-lite"/>
    </source>
</evidence>
<evidence type="ECO:0000256" key="1">
    <source>
        <dbReference type="ARBA" id="ARBA00001936"/>
    </source>
</evidence>
<feature type="binding site" evidence="7">
    <location>
        <position position="325"/>
    </location>
    <ligand>
        <name>Mg(2+)</name>
        <dbReference type="ChEBI" id="CHEBI:18420"/>
        <label>1</label>
    </ligand>
</feature>
<dbReference type="Proteomes" id="UP000039865">
    <property type="component" value="Unassembled WGS sequence"/>
</dbReference>
<dbReference type="InterPro" id="IPR005135">
    <property type="entry name" value="Endo/exonuclease/phosphatase"/>
</dbReference>
<comment type="similarity">
    <text evidence="2 9">Belongs to the DNA repair enzymes AP/ExoA family.</text>
</comment>
<evidence type="ECO:0000256" key="6">
    <source>
        <dbReference type="PIRSR" id="PIRSR604808-1"/>
    </source>
</evidence>
<evidence type="ECO:0000256" key="9">
    <source>
        <dbReference type="RuleBase" id="RU362131"/>
    </source>
</evidence>
<feature type="domain" description="Endonuclease/exonuclease/phosphatase" evidence="11">
    <location>
        <begin position="175"/>
        <end position="422"/>
    </location>
</feature>
<evidence type="ECO:0000259" key="11">
    <source>
        <dbReference type="Pfam" id="PF03372"/>
    </source>
</evidence>
<feature type="compositionally biased region" description="Acidic residues" evidence="10">
    <location>
        <begin position="500"/>
        <end position="523"/>
    </location>
</feature>
<comment type="cofactor">
    <cofactor evidence="1">
        <name>Mn(2+)</name>
        <dbReference type="ChEBI" id="CHEBI:29035"/>
    </cofactor>
</comment>
<evidence type="ECO:0000313" key="12">
    <source>
        <dbReference type="EMBL" id="CDW83705.1"/>
    </source>
</evidence>
<dbReference type="PROSITE" id="PS51435">
    <property type="entry name" value="AP_NUCLEASE_F1_4"/>
    <property type="match status" value="1"/>
</dbReference>
<keyword evidence="3 7" id="KW-0479">Metal-binding</keyword>
<feature type="compositionally biased region" description="Basic and acidic residues" evidence="10">
    <location>
        <begin position="42"/>
        <end position="63"/>
    </location>
</feature>
<feature type="compositionally biased region" description="Polar residues" evidence="10">
    <location>
        <begin position="30"/>
        <end position="41"/>
    </location>
</feature>
<dbReference type="InterPro" id="IPR020848">
    <property type="entry name" value="AP_endonuclease_F1_CS"/>
</dbReference>
<keyword evidence="7" id="KW-0464">Manganese</keyword>
<evidence type="ECO:0000256" key="8">
    <source>
        <dbReference type="PIRSR" id="PIRSR604808-3"/>
    </source>
</evidence>
<dbReference type="NCBIfam" id="TIGR00195">
    <property type="entry name" value="exoDNase_III"/>
    <property type="match status" value="1"/>
</dbReference>
<keyword evidence="5 7" id="KW-0460">Magnesium</keyword>
<dbReference type="PANTHER" id="PTHR22748">
    <property type="entry name" value="AP ENDONUCLEASE"/>
    <property type="match status" value="1"/>
</dbReference>
<feature type="region of interest" description="Disordered" evidence="10">
    <location>
        <begin position="444"/>
        <end position="529"/>
    </location>
</feature>
<feature type="binding site" evidence="7">
    <location>
        <position position="327"/>
    </location>
    <ligand>
        <name>Mg(2+)</name>
        <dbReference type="ChEBI" id="CHEBI:18420"/>
        <label>1</label>
    </ligand>
</feature>
<dbReference type="SUPFAM" id="SSF56219">
    <property type="entry name" value="DNase I-like"/>
    <property type="match status" value="1"/>
</dbReference>
<evidence type="ECO:0000256" key="2">
    <source>
        <dbReference type="ARBA" id="ARBA00007092"/>
    </source>
</evidence>
<comment type="cofactor">
    <cofactor evidence="7 9">
        <name>Mg(2+)</name>
        <dbReference type="ChEBI" id="CHEBI:18420"/>
    </cofactor>
    <cofactor evidence="7 9">
        <name>Mn(2+)</name>
        <dbReference type="ChEBI" id="CHEBI:29035"/>
    </cofactor>
    <text evidence="7 9">Probably binds two magnesium or manganese ions per subunit.</text>
</comment>
<feature type="binding site" evidence="7">
    <location>
        <position position="177"/>
    </location>
    <ligand>
        <name>Mg(2+)</name>
        <dbReference type="ChEBI" id="CHEBI:18420"/>
        <label>1</label>
    </ligand>
</feature>
<feature type="region of interest" description="Disordered" evidence="10">
    <location>
        <begin position="92"/>
        <end position="127"/>
    </location>
</feature>
<name>A0A078AMT7_STYLE</name>
<dbReference type="AlphaFoldDB" id="A0A078AMT7"/>
<evidence type="ECO:0000256" key="5">
    <source>
        <dbReference type="ARBA" id="ARBA00022842"/>
    </source>
</evidence>
<organism evidence="12 13">
    <name type="scientific">Stylonychia lemnae</name>
    <name type="common">Ciliate</name>
    <dbReference type="NCBI Taxonomy" id="5949"/>
    <lineage>
        <taxon>Eukaryota</taxon>
        <taxon>Sar</taxon>
        <taxon>Alveolata</taxon>
        <taxon>Ciliophora</taxon>
        <taxon>Intramacronucleata</taxon>
        <taxon>Spirotrichea</taxon>
        <taxon>Stichotrichia</taxon>
        <taxon>Sporadotrichida</taxon>
        <taxon>Oxytrichidae</taxon>
        <taxon>Stylonychinae</taxon>
        <taxon>Stylonychia</taxon>
    </lineage>
</organism>
<keyword evidence="13" id="KW-1185">Reference proteome</keyword>
<protein>
    <recommendedName>
        <fullName evidence="9">DNA-(apurinic or apyrimidinic site) endonuclease</fullName>
        <ecNumber evidence="9">3.1.-.-</ecNumber>
    </recommendedName>
</protein>
<evidence type="ECO:0000256" key="4">
    <source>
        <dbReference type="ARBA" id="ARBA00022801"/>
    </source>
</evidence>
<dbReference type="GO" id="GO:0006284">
    <property type="term" value="P:base-excision repair"/>
    <property type="evidence" value="ECO:0007669"/>
    <property type="project" value="TreeGrafter"/>
</dbReference>
<dbReference type="GO" id="GO:0005634">
    <property type="term" value="C:nucleus"/>
    <property type="evidence" value="ECO:0007669"/>
    <property type="project" value="TreeGrafter"/>
</dbReference>
<feature type="compositionally biased region" description="Acidic residues" evidence="10">
    <location>
        <begin position="449"/>
        <end position="462"/>
    </location>
</feature>
<keyword evidence="4" id="KW-0378">Hydrolase</keyword>
<evidence type="ECO:0000313" key="13">
    <source>
        <dbReference type="Proteomes" id="UP000039865"/>
    </source>
</evidence>
<evidence type="ECO:0000256" key="3">
    <source>
        <dbReference type="ARBA" id="ARBA00022723"/>
    </source>
</evidence>
<feature type="site" description="Transition state stabilizer" evidence="8">
    <location>
        <position position="327"/>
    </location>
</feature>
<dbReference type="EC" id="3.1.-.-" evidence="9"/>
<accession>A0A078AMT7</accession>
<keyword evidence="9" id="KW-0227">DNA damage</keyword>
<dbReference type="InterPro" id="IPR036691">
    <property type="entry name" value="Endo/exonu/phosph_ase_sf"/>
</dbReference>
<feature type="compositionally biased region" description="Basic and acidic residues" evidence="10">
    <location>
        <begin position="479"/>
        <end position="495"/>
    </location>
</feature>
<sequence>MQREAKALLKSLWGHKMEMEQKVIKQLFSTMQPSQSPTDSQFDQRNEDSEISQKDNEQIHNETRQTQTQSYQQTQSGYTQYQYTQKNTNGNGYANGYGGNNNKNGYQKNNGYHNNTNNGNQNGGGRIQYNRNQKFQQKQNIQQQKSGLQLRQIPRQISIDTSVANIDMSKLQIWSWNVNGIRAILKKNRVQEFFESANPTILCVQESKIDEERMAGEKIKDKFPADYYQYWNCCKPPIKGYAGTIVFSKIKPISVVYDIGVHKHDKEGRTITLEFEKFYLVGVYVPNSGATLKWHDYRCNEWDLDFRAYLKDLERRGKPVIVCGDMNVAHQEIDIFDPKRNEKMACFTPEERQSFSNFTKMGFVDTFRELYPGKIKYSFWDIRDKSRKENKGWRLDYFLVSKPIKHTVIEAEIHNEYWGSDHCPVSLTIDTSQIDLKEFNEYQKLGQSQDDDKDELDMEDPLNEERKSDLEDDQQADDYQYHYDEGDIDDIDHKNIGSIGDEDGADSDDVAENPEEMQQDEYNQDSNTK</sequence>
<dbReference type="GO" id="GO:0008311">
    <property type="term" value="F:double-stranded DNA 3'-5' DNA exonuclease activity"/>
    <property type="evidence" value="ECO:0007669"/>
    <property type="project" value="TreeGrafter"/>
</dbReference>
<dbReference type="GO" id="GO:0008081">
    <property type="term" value="F:phosphoric diester hydrolase activity"/>
    <property type="evidence" value="ECO:0007669"/>
    <property type="project" value="TreeGrafter"/>
</dbReference>